<feature type="compositionally biased region" description="Low complexity" evidence="1">
    <location>
        <begin position="15"/>
        <end position="24"/>
    </location>
</feature>
<evidence type="ECO:0000313" key="3">
    <source>
        <dbReference type="Proteomes" id="UP000053477"/>
    </source>
</evidence>
<sequence>MSALQVPAPGSDLNTTSTTTSTSTGNLHLLNALYAFYQHERSWVHRTRASLELALVQGPLTFNGNPGYASISIKDEEMREGEGGVKKEEELDMNGADEGTKEGSEAEADEDTPSGSSSSGDEPSAAPTDASDISASSLSSSTTIASSSSLATSATSLSSSSSTSLSSTSIKPEPTSPSLSSSPSSTSLRPGLRPRRTALTSLQPTPSSRWLRRKKSFKLSLGPLSQRPPQRPRLVLPLRPSASGNRSQPPLSYPSSSPSISSFMPPASNSYPCSSSSLPHHPFNFNNSPCGHLNQQQQRPPTPLQEVEPSAQLLQLFGELVESRLESCVRVSRLLQEAPPVPPVVVSAPVSAPVYTGTGGMMQESMW</sequence>
<organism evidence="2 3">
    <name type="scientific">Schizopora paradoxa</name>
    <dbReference type="NCBI Taxonomy" id="27342"/>
    <lineage>
        <taxon>Eukaryota</taxon>
        <taxon>Fungi</taxon>
        <taxon>Dikarya</taxon>
        <taxon>Basidiomycota</taxon>
        <taxon>Agaricomycotina</taxon>
        <taxon>Agaricomycetes</taxon>
        <taxon>Hymenochaetales</taxon>
        <taxon>Schizoporaceae</taxon>
        <taxon>Schizopora</taxon>
    </lineage>
</organism>
<dbReference type="OrthoDB" id="3217075at2759"/>
<dbReference type="AlphaFoldDB" id="A0A0H2R993"/>
<feature type="compositionally biased region" description="Low complexity" evidence="1">
    <location>
        <begin position="113"/>
        <end position="169"/>
    </location>
</feature>
<accession>A0A0H2R993</accession>
<proteinExistence type="predicted"/>
<feature type="region of interest" description="Disordered" evidence="1">
    <location>
        <begin position="1"/>
        <end position="24"/>
    </location>
</feature>
<dbReference type="EMBL" id="KQ086113">
    <property type="protein sequence ID" value="KLO07937.1"/>
    <property type="molecule type" value="Genomic_DNA"/>
</dbReference>
<feature type="region of interest" description="Disordered" evidence="1">
    <location>
        <begin position="71"/>
        <end position="261"/>
    </location>
</feature>
<name>A0A0H2R993_9AGAM</name>
<evidence type="ECO:0000256" key="1">
    <source>
        <dbReference type="SAM" id="MobiDB-lite"/>
    </source>
</evidence>
<protein>
    <submittedName>
        <fullName evidence="2">Uncharacterized protein</fullName>
    </submittedName>
</protein>
<evidence type="ECO:0000313" key="2">
    <source>
        <dbReference type="EMBL" id="KLO07937.1"/>
    </source>
</evidence>
<reference evidence="2 3" key="1">
    <citation type="submission" date="2015-04" db="EMBL/GenBank/DDBJ databases">
        <title>Complete genome sequence of Schizopora paradoxa KUC8140, a cosmopolitan wood degrader in East Asia.</title>
        <authorList>
            <consortium name="DOE Joint Genome Institute"/>
            <person name="Min B."/>
            <person name="Park H."/>
            <person name="Jang Y."/>
            <person name="Kim J.-J."/>
            <person name="Kim K.H."/>
            <person name="Pangilinan J."/>
            <person name="Lipzen A."/>
            <person name="Riley R."/>
            <person name="Grigoriev I.V."/>
            <person name="Spatafora J.W."/>
            <person name="Choi I.-G."/>
        </authorList>
    </citation>
    <scope>NUCLEOTIDE SEQUENCE [LARGE SCALE GENOMIC DNA]</scope>
    <source>
        <strain evidence="2 3">KUC8140</strain>
    </source>
</reference>
<feature type="compositionally biased region" description="Low complexity" evidence="1">
    <location>
        <begin position="176"/>
        <end position="191"/>
    </location>
</feature>
<feature type="compositionally biased region" description="Low complexity" evidence="1">
    <location>
        <begin position="223"/>
        <end position="261"/>
    </location>
</feature>
<feature type="compositionally biased region" description="Basic and acidic residues" evidence="1">
    <location>
        <begin position="73"/>
        <end position="89"/>
    </location>
</feature>
<feature type="compositionally biased region" description="Polar residues" evidence="1">
    <location>
        <begin position="198"/>
        <end position="208"/>
    </location>
</feature>
<gene>
    <name evidence="2" type="ORF">SCHPADRAFT_909022</name>
</gene>
<dbReference type="InParanoid" id="A0A0H2R993"/>
<keyword evidence="3" id="KW-1185">Reference proteome</keyword>
<dbReference type="Proteomes" id="UP000053477">
    <property type="component" value="Unassembled WGS sequence"/>
</dbReference>